<evidence type="ECO:0000256" key="2">
    <source>
        <dbReference type="ARBA" id="ARBA00023125"/>
    </source>
</evidence>
<dbReference type="Pfam" id="PF12833">
    <property type="entry name" value="HTH_18"/>
    <property type="match status" value="1"/>
</dbReference>
<dbReference type="PROSITE" id="PS01124">
    <property type="entry name" value="HTH_ARAC_FAMILY_2"/>
    <property type="match status" value="1"/>
</dbReference>
<dbReference type="GO" id="GO:0043565">
    <property type="term" value="F:sequence-specific DNA binding"/>
    <property type="evidence" value="ECO:0007669"/>
    <property type="project" value="InterPro"/>
</dbReference>
<sequence length="758" mass="85458">MIRQRLFRYAVYRNMFLSFVLLTAAMIALVTVVLFVLFSWSTAKEVGKISESMLKQNSAVSSVIREQVYNVGNLLLSDQEIVNALLDKEATPLKQYGVFTKLGQIQSTYPFIHSIGIYNGSTHSYLNTKGITLEEEEELLGEINSKNASYFQLFRRQLSMAAMGKGKEDVLTFVLLPSYYSPLSAKGAIVINMSTSGLQDLIGGYRNEAIGSLYVIDDHGNVMTHSEETSIDNLSEEPYVQTILASDKEGGYFTKSIDGRKSIVTYVKSKDLNWIFMSVNKYQNVLFNMQALKQAALGLAFACFAISILLSFWLTNNAYNPIRQLLEKMTSISKSKGVRRQINEFDLLDTTYAELTEKMRSMESEASLARQALVLRLLKGGDERMFQRLVEHSQGVCFVAIAILLDSEDGSPAGDEEGRKSYSCAAISRLAQQVLESEGASVAAVEEGTAAVILPLKHQHLPIHLVGMLEDLQGEIARTLGLSVTIGIGSVAENYDELRESFRYAQSCFRQRFFEGKGKVFHCDPLVVEEDSQTEAIYPDKREKRIVEAIKLQQLDKLEKEIDLWVKDIRGYSYHEVMFFINQFIGGLYKQLNVHSVKNRESAELFLEFTRDITRFETLQETAAALKELAVRICSLSEESGAVRHAEVVDFIQAYVQQHYSRPDMSLEQVAGEVKLSRSYVGKLFKAHCELSFNDYLNAVRLEKAKELLTTTEESVQSISEQVGIMNTTYFYTLFKKHYQISPAQFRSQHAIAAKKAQ</sequence>
<dbReference type="Proteomes" id="UP000215596">
    <property type="component" value="Unassembled WGS sequence"/>
</dbReference>
<feature type="transmembrane region" description="Helical" evidence="5">
    <location>
        <begin position="15"/>
        <end position="38"/>
    </location>
</feature>
<dbReference type="InterPro" id="IPR041522">
    <property type="entry name" value="CdaR_GGDEF"/>
</dbReference>
<accession>A0A268EZ96</accession>
<evidence type="ECO:0000256" key="4">
    <source>
        <dbReference type="SAM" id="Coils"/>
    </source>
</evidence>
<dbReference type="SUPFAM" id="SSF46689">
    <property type="entry name" value="Homeodomain-like"/>
    <property type="match status" value="1"/>
</dbReference>
<keyword evidence="3" id="KW-0804">Transcription</keyword>
<evidence type="ECO:0000256" key="5">
    <source>
        <dbReference type="SAM" id="Phobius"/>
    </source>
</evidence>
<feature type="transmembrane region" description="Helical" evidence="5">
    <location>
        <begin position="295"/>
        <end position="314"/>
    </location>
</feature>
<dbReference type="Gene3D" id="3.30.450.20">
    <property type="entry name" value="PAS domain"/>
    <property type="match status" value="1"/>
</dbReference>
<dbReference type="PANTHER" id="PTHR43280:SF28">
    <property type="entry name" value="HTH-TYPE TRANSCRIPTIONAL ACTIVATOR RHAS"/>
    <property type="match status" value="1"/>
</dbReference>
<dbReference type="PANTHER" id="PTHR43280">
    <property type="entry name" value="ARAC-FAMILY TRANSCRIPTIONAL REGULATOR"/>
    <property type="match status" value="1"/>
</dbReference>
<evidence type="ECO:0000259" key="6">
    <source>
        <dbReference type="PROSITE" id="PS01124"/>
    </source>
</evidence>
<name>A0A268EZ96_9BACL</name>
<gene>
    <name evidence="7" type="ORF">CHH67_06670</name>
</gene>
<keyword evidence="1" id="KW-0805">Transcription regulation</keyword>
<proteinExistence type="predicted"/>
<organism evidence="7 8">
    <name type="scientific">Paenibacillus campinasensis</name>
    <dbReference type="NCBI Taxonomy" id="66347"/>
    <lineage>
        <taxon>Bacteria</taxon>
        <taxon>Bacillati</taxon>
        <taxon>Bacillota</taxon>
        <taxon>Bacilli</taxon>
        <taxon>Bacillales</taxon>
        <taxon>Paenibacillaceae</taxon>
        <taxon>Paenibacillus</taxon>
    </lineage>
</organism>
<protein>
    <submittedName>
        <fullName evidence="7">AraC family transcriptional regulator</fullName>
    </submittedName>
</protein>
<keyword evidence="5" id="KW-0812">Transmembrane</keyword>
<evidence type="ECO:0000256" key="3">
    <source>
        <dbReference type="ARBA" id="ARBA00023163"/>
    </source>
</evidence>
<comment type="caution">
    <text evidence="7">The sequence shown here is derived from an EMBL/GenBank/DDBJ whole genome shotgun (WGS) entry which is preliminary data.</text>
</comment>
<dbReference type="EMBL" id="NPBY01000021">
    <property type="protein sequence ID" value="PAD78439.1"/>
    <property type="molecule type" value="Genomic_DNA"/>
</dbReference>
<evidence type="ECO:0000313" key="7">
    <source>
        <dbReference type="EMBL" id="PAD78439.1"/>
    </source>
</evidence>
<evidence type="ECO:0000313" key="8">
    <source>
        <dbReference type="Proteomes" id="UP000215596"/>
    </source>
</evidence>
<dbReference type="InterPro" id="IPR009057">
    <property type="entry name" value="Homeodomain-like_sf"/>
</dbReference>
<dbReference type="Gene3D" id="1.10.10.60">
    <property type="entry name" value="Homeodomain-like"/>
    <property type="match status" value="2"/>
</dbReference>
<dbReference type="AlphaFoldDB" id="A0A268EZ96"/>
<dbReference type="GO" id="GO:0003700">
    <property type="term" value="F:DNA-binding transcription factor activity"/>
    <property type="evidence" value="ECO:0007669"/>
    <property type="project" value="InterPro"/>
</dbReference>
<reference evidence="7 8" key="1">
    <citation type="submission" date="2017-07" db="EMBL/GenBank/DDBJ databases">
        <title>Isolation and whole genome analysis of endospore-forming bacteria from heroin.</title>
        <authorList>
            <person name="Kalinowski J."/>
            <person name="Ahrens B."/>
            <person name="Al-Dilaimi A."/>
            <person name="Winkler A."/>
            <person name="Wibberg D."/>
            <person name="Schleenbecker U."/>
            <person name="Ruckert C."/>
            <person name="Wolfel R."/>
            <person name="Grass G."/>
        </authorList>
    </citation>
    <scope>NUCLEOTIDE SEQUENCE [LARGE SCALE GENOMIC DNA]</scope>
    <source>
        <strain evidence="7 8">7537-G1</strain>
    </source>
</reference>
<feature type="domain" description="HTH araC/xylS-type" evidence="6">
    <location>
        <begin position="650"/>
        <end position="749"/>
    </location>
</feature>
<keyword evidence="5" id="KW-0472">Membrane</keyword>
<dbReference type="PROSITE" id="PS00041">
    <property type="entry name" value="HTH_ARAC_FAMILY_1"/>
    <property type="match status" value="1"/>
</dbReference>
<keyword evidence="5" id="KW-1133">Transmembrane helix</keyword>
<keyword evidence="2" id="KW-0238">DNA-binding</keyword>
<evidence type="ECO:0000256" key="1">
    <source>
        <dbReference type="ARBA" id="ARBA00023015"/>
    </source>
</evidence>
<dbReference type="RefSeq" id="WP_095264300.1">
    <property type="nucleotide sequence ID" value="NZ_NPBY01000021.1"/>
</dbReference>
<dbReference type="SMART" id="SM00342">
    <property type="entry name" value="HTH_ARAC"/>
    <property type="match status" value="1"/>
</dbReference>
<feature type="coiled-coil region" evidence="4">
    <location>
        <begin position="345"/>
        <end position="372"/>
    </location>
</feature>
<dbReference type="InterPro" id="IPR018060">
    <property type="entry name" value="HTH_AraC"/>
</dbReference>
<keyword evidence="4" id="KW-0175">Coiled coil</keyword>
<dbReference type="Pfam" id="PF17853">
    <property type="entry name" value="GGDEF_2"/>
    <property type="match status" value="1"/>
</dbReference>
<dbReference type="OrthoDB" id="2650757at2"/>
<dbReference type="InterPro" id="IPR018062">
    <property type="entry name" value="HTH_AraC-typ_CS"/>
</dbReference>